<reference evidence="1 2" key="1">
    <citation type="journal article" date="2019" name="Commun. Biol.">
        <title>The bagworm genome reveals a unique fibroin gene that provides high tensile strength.</title>
        <authorList>
            <person name="Kono N."/>
            <person name="Nakamura H."/>
            <person name="Ohtoshi R."/>
            <person name="Tomita M."/>
            <person name="Numata K."/>
            <person name="Arakawa K."/>
        </authorList>
    </citation>
    <scope>NUCLEOTIDE SEQUENCE [LARGE SCALE GENOMIC DNA]</scope>
</reference>
<proteinExistence type="predicted"/>
<evidence type="ECO:0000313" key="2">
    <source>
        <dbReference type="Proteomes" id="UP000299102"/>
    </source>
</evidence>
<organism evidence="1 2">
    <name type="scientific">Eumeta variegata</name>
    <name type="common">Bagworm moth</name>
    <name type="synonym">Eumeta japonica</name>
    <dbReference type="NCBI Taxonomy" id="151549"/>
    <lineage>
        <taxon>Eukaryota</taxon>
        <taxon>Metazoa</taxon>
        <taxon>Ecdysozoa</taxon>
        <taxon>Arthropoda</taxon>
        <taxon>Hexapoda</taxon>
        <taxon>Insecta</taxon>
        <taxon>Pterygota</taxon>
        <taxon>Neoptera</taxon>
        <taxon>Endopterygota</taxon>
        <taxon>Lepidoptera</taxon>
        <taxon>Glossata</taxon>
        <taxon>Ditrysia</taxon>
        <taxon>Tineoidea</taxon>
        <taxon>Psychidae</taxon>
        <taxon>Oiketicinae</taxon>
        <taxon>Eumeta</taxon>
    </lineage>
</organism>
<gene>
    <name evidence="1" type="ORF">EVAR_8469_1</name>
</gene>
<dbReference type="EMBL" id="BGZK01002687">
    <property type="protein sequence ID" value="GBP95828.1"/>
    <property type="molecule type" value="Genomic_DNA"/>
</dbReference>
<keyword evidence="2" id="KW-1185">Reference proteome</keyword>
<name>A0A4C2A6V3_EUMVA</name>
<comment type="caution">
    <text evidence="1">The sequence shown here is derived from an EMBL/GenBank/DDBJ whole genome shotgun (WGS) entry which is preliminary data.</text>
</comment>
<accession>A0A4C2A6V3</accession>
<sequence length="79" mass="8925">MRRVKRLCGKDSLKNQIVRYRVCDPKTRHGITLSTEHAPPALVSWSGVQSGQGRLEHIRPPFVSVSCNRRYTALHLTGT</sequence>
<protein>
    <submittedName>
        <fullName evidence="1">Uncharacterized protein</fullName>
    </submittedName>
</protein>
<evidence type="ECO:0000313" key="1">
    <source>
        <dbReference type="EMBL" id="GBP95828.1"/>
    </source>
</evidence>
<dbReference type="Proteomes" id="UP000299102">
    <property type="component" value="Unassembled WGS sequence"/>
</dbReference>
<dbReference type="AlphaFoldDB" id="A0A4C2A6V3"/>